<dbReference type="NCBIfam" id="TIGR00792">
    <property type="entry name" value="gph"/>
    <property type="match status" value="1"/>
</dbReference>
<reference evidence="3 4" key="1">
    <citation type="submission" date="2015-09" db="EMBL/GenBank/DDBJ databases">
        <authorList>
            <consortium name="Pathogen Informatics"/>
        </authorList>
    </citation>
    <scope>NUCLEOTIDE SEQUENCE [LARGE SCALE GENOMIC DNA]</scope>
    <source>
        <strain evidence="3 4">2789STDY5608868</strain>
    </source>
</reference>
<dbReference type="Pfam" id="PF13347">
    <property type="entry name" value="MFS_2"/>
    <property type="match status" value="1"/>
</dbReference>
<evidence type="ECO:0000256" key="2">
    <source>
        <dbReference type="ARBA" id="ARBA00022847"/>
    </source>
</evidence>
<dbReference type="GO" id="GO:0008643">
    <property type="term" value="P:carbohydrate transport"/>
    <property type="evidence" value="ECO:0007669"/>
    <property type="project" value="InterPro"/>
</dbReference>
<dbReference type="AlphaFoldDB" id="A0A173RXD2"/>
<accession>A0A173RXD2</accession>
<organism evidence="3 4">
    <name type="scientific">Anaerostipes hadrus</name>
    <dbReference type="NCBI Taxonomy" id="649756"/>
    <lineage>
        <taxon>Bacteria</taxon>
        <taxon>Bacillati</taxon>
        <taxon>Bacillota</taxon>
        <taxon>Clostridia</taxon>
        <taxon>Lachnospirales</taxon>
        <taxon>Lachnospiraceae</taxon>
        <taxon>Anaerostipes</taxon>
    </lineage>
</organism>
<dbReference type="RefSeq" id="WP_055196689.1">
    <property type="nucleotide sequence ID" value="NZ_CYXT01000004.1"/>
</dbReference>
<dbReference type="SUPFAM" id="SSF103473">
    <property type="entry name" value="MFS general substrate transporter"/>
    <property type="match status" value="1"/>
</dbReference>
<dbReference type="PANTHER" id="PTHR11328">
    <property type="entry name" value="MAJOR FACILITATOR SUPERFAMILY DOMAIN-CONTAINING PROTEIN"/>
    <property type="match status" value="1"/>
</dbReference>
<dbReference type="NCBIfam" id="NF007749">
    <property type="entry name" value="PRK10429.1"/>
    <property type="match status" value="1"/>
</dbReference>
<evidence type="ECO:0000313" key="4">
    <source>
        <dbReference type="Proteomes" id="UP000095598"/>
    </source>
</evidence>
<name>A0A173RXD2_ANAHA</name>
<dbReference type="OrthoDB" id="9764596at2"/>
<dbReference type="InterPro" id="IPR039672">
    <property type="entry name" value="MFS_2"/>
</dbReference>
<dbReference type="PANTHER" id="PTHR11328:SF36">
    <property type="entry name" value="MELIBIOSE PERMEASE"/>
    <property type="match status" value="1"/>
</dbReference>
<dbReference type="GO" id="GO:0015293">
    <property type="term" value="F:symporter activity"/>
    <property type="evidence" value="ECO:0007669"/>
    <property type="project" value="UniProtKB-KW"/>
</dbReference>
<dbReference type="InterPro" id="IPR036259">
    <property type="entry name" value="MFS_trans_sf"/>
</dbReference>
<gene>
    <name evidence="3" type="primary">melB</name>
    <name evidence="3" type="ORF">ERS852425_00859</name>
</gene>
<dbReference type="EMBL" id="CYXT01000004">
    <property type="protein sequence ID" value="CUM82662.1"/>
    <property type="molecule type" value="Genomic_DNA"/>
</dbReference>
<proteinExistence type="predicted"/>
<dbReference type="Proteomes" id="UP000095598">
    <property type="component" value="Unassembled WGS sequence"/>
</dbReference>
<dbReference type="GO" id="GO:0006814">
    <property type="term" value="P:sodium ion transport"/>
    <property type="evidence" value="ECO:0007669"/>
    <property type="project" value="InterPro"/>
</dbReference>
<evidence type="ECO:0000313" key="3">
    <source>
        <dbReference type="EMBL" id="CUM82662.1"/>
    </source>
</evidence>
<keyword evidence="1" id="KW-0813">Transport</keyword>
<dbReference type="GO" id="GO:0005886">
    <property type="term" value="C:plasma membrane"/>
    <property type="evidence" value="ECO:0007669"/>
    <property type="project" value="TreeGrafter"/>
</dbReference>
<dbReference type="InterPro" id="IPR001927">
    <property type="entry name" value="Na/Gal_symport"/>
</dbReference>
<sequence>MKTTNGKVPGRVKYTFAFGALGKDLIYGMMATFAMIYFTDVLKVSPGFVGIVFFVAKLWDAFNDLFMGMIVDNTRSRFGKFVPWLVIGTLVNSVVFVVLFTDFKLTGTSLCIFVAVIYVLWGMTYTIMDIPYWSVIPNLTSDPHEREVVSVLPRIFASIGQSLVIAGFGVQIIAALGGGYIGYHRFAMIIAGTFILTIGVAVCNLKVKENNAPSEKISFKDVFSIIKRNDQLQSAVGLILLYNVGIQFIMGVAVYYFTYVCGNANMLSAFMISASIAEVVGLIIFPEVAKKLSRHTSFLLACILPFIGLALLLVVGFVCPQNIVLTAISGVIVKTGTGLELGCATVFLSDVVDYGEYKLGTRNESVVFSLQTLIVKFTAALTSLFIGFALERTGYIPNPNAVQSALTLNSIRFLMCAIPAVSMLVAYVVYKKAYHLDDSFMKKVIQTIEERRANRNAEQY</sequence>
<dbReference type="Gene3D" id="1.20.1250.20">
    <property type="entry name" value="MFS general substrate transporter like domains"/>
    <property type="match status" value="1"/>
</dbReference>
<evidence type="ECO:0000256" key="1">
    <source>
        <dbReference type="ARBA" id="ARBA00022448"/>
    </source>
</evidence>
<dbReference type="CDD" id="cd17332">
    <property type="entry name" value="MFS_MelB_like"/>
    <property type="match status" value="1"/>
</dbReference>
<keyword evidence="2" id="KW-0769">Symport</keyword>
<protein>
    <submittedName>
        <fullName evidence="3">Thiomethylgalactoside permease II</fullName>
    </submittedName>
</protein>